<dbReference type="InterPro" id="IPR044587">
    <property type="entry name" value="HSP21-like"/>
</dbReference>
<dbReference type="Gene3D" id="2.60.40.790">
    <property type="match status" value="1"/>
</dbReference>
<comment type="similarity">
    <text evidence="2 3">Belongs to the small heat shock protein (HSP20) family.</text>
</comment>
<dbReference type="AlphaFoldDB" id="A0A835IDW0"/>
<gene>
    <name evidence="6" type="ORF">IFM89_022980</name>
</gene>
<dbReference type="PANTHER" id="PTHR46733:SF3">
    <property type="entry name" value="26.5 KDA HEAT SHOCK PROTEIN, MITOCHONDRIAL"/>
    <property type="match status" value="1"/>
</dbReference>
<feature type="domain" description="SHSP" evidence="5">
    <location>
        <begin position="123"/>
        <end position="235"/>
    </location>
</feature>
<accession>A0A835IDW0</accession>
<feature type="region of interest" description="Disordered" evidence="4">
    <location>
        <begin position="48"/>
        <end position="72"/>
    </location>
</feature>
<reference evidence="6 7" key="1">
    <citation type="submission" date="2020-10" db="EMBL/GenBank/DDBJ databases">
        <title>The Coptis chinensis genome and diversification of protoberbering-type alkaloids.</title>
        <authorList>
            <person name="Wang B."/>
            <person name="Shu S."/>
            <person name="Song C."/>
            <person name="Liu Y."/>
        </authorList>
    </citation>
    <scope>NUCLEOTIDE SEQUENCE [LARGE SCALE GENOMIC DNA]</scope>
    <source>
        <strain evidence="6">HL-2020</strain>
        <tissue evidence="6">Leaf</tissue>
    </source>
</reference>
<sequence>MALARFALKNVHERVATARLAVSSHNTTRIDMPSYHVNLFSTSATSDDYNKETKYDKSDQGRETAVTDKGGRKKSKWFPISLGKGGRGGGLWRNNTSSDSDLQHLVPSGLGRALQQATENFSRLLENLNPSRLLGRWKEQDECYKLEYPVPGLTKEDIQITLVDGVLTIRGERREKEEESSDDEQWAVYGYYNTVLLPDDANEDGIQAEMKDGVLKIIIPRTERPKKDVKEIKIQ</sequence>
<evidence type="ECO:0000256" key="1">
    <source>
        <dbReference type="ARBA" id="ARBA00023016"/>
    </source>
</evidence>
<evidence type="ECO:0000313" key="7">
    <source>
        <dbReference type="Proteomes" id="UP000631114"/>
    </source>
</evidence>
<evidence type="ECO:0000256" key="3">
    <source>
        <dbReference type="RuleBase" id="RU003616"/>
    </source>
</evidence>
<feature type="compositionally biased region" description="Basic and acidic residues" evidence="4">
    <location>
        <begin position="48"/>
        <end position="70"/>
    </location>
</feature>
<dbReference type="GO" id="GO:0009408">
    <property type="term" value="P:response to heat"/>
    <property type="evidence" value="ECO:0007669"/>
    <property type="project" value="InterPro"/>
</dbReference>
<dbReference type="SUPFAM" id="SSF49764">
    <property type="entry name" value="HSP20-like chaperones"/>
    <property type="match status" value="1"/>
</dbReference>
<proteinExistence type="inferred from homology"/>
<dbReference type="Proteomes" id="UP000631114">
    <property type="component" value="Unassembled WGS sequence"/>
</dbReference>
<evidence type="ECO:0000259" key="5">
    <source>
        <dbReference type="PROSITE" id="PS01031"/>
    </source>
</evidence>
<comment type="caution">
    <text evidence="6">The sequence shown here is derived from an EMBL/GenBank/DDBJ whole genome shotgun (WGS) entry which is preliminary data.</text>
</comment>
<dbReference type="InterPro" id="IPR002068">
    <property type="entry name" value="A-crystallin/Hsp20_dom"/>
</dbReference>
<dbReference type="EMBL" id="JADFTS010000003">
    <property type="protein sequence ID" value="KAF9615329.1"/>
    <property type="molecule type" value="Genomic_DNA"/>
</dbReference>
<evidence type="ECO:0000256" key="4">
    <source>
        <dbReference type="SAM" id="MobiDB-lite"/>
    </source>
</evidence>
<dbReference type="CDD" id="cd06464">
    <property type="entry name" value="ACD_sHsps-like"/>
    <property type="match status" value="1"/>
</dbReference>
<evidence type="ECO:0000256" key="2">
    <source>
        <dbReference type="PROSITE-ProRule" id="PRU00285"/>
    </source>
</evidence>
<keyword evidence="7" id="KW-1185">Reference proteome</keyword>
<protein>
    <recommendedName>
        <fullName evidence="5">SHSP domain-containing protein</fullName>
    </recommendedName>
</protein>
<keyword evidence="1" id="KW-0346">Stress response</keyword>
<organism evidence="6 7">
    <name type="scientific">Coptis chinensis</name>
    <dbReference type="NCBI Taxonomy" id="261450"/>
    <lineage>
        <taxon>Eukaryota</taxon>
        <taxon>Viridiplantae</taxon>
        <taxon>Streptophyta</taxon>
        <taxon>Embryophyta</taxon>
        <taxon>Tracheophyta</taxon>
        <taxon>Spermatophyta</taxon>
        <taxon>Magnoliopsida</taxon>
        <taxon>Ranunculales</taxon>
        <taxon>Ranunculaceae</taxon>
        <taxon>Coptidoideae</taxon>
        <taxon>Coptis</taxon>
    </lineage>
</organism>
<dbReference type="OrthoDB" id="1431247at2759"/>
<evidence type="ECO:0000313" key="6">
    <source>
        <dbReference type="EMBL" id="KAF9615329.1"/>
    </source>
</evidence>
<dbReference type="Pfam" id="PF00011">
    <property type="entry name" value="HSP20"/>
    <property type="match status" value="1"/>
</dbReference>
<name>A0A835IDW0_9MAGN</name>
<dbReference type="InterPro" id="IPR008978">
    <property type="entry name" value="HSP20-like_chaperone"/>
</dbReference>
<dbReference type="PROSITE" id="PS01031">
    <property type="entry name" value="SHSP"/>
    <property type="match status" value="1"/>
</dbReference>
<dbReference type="PANTHER" id="PTHR46733">
    <property type="entry name" value="26.5 KDA HEAT SHOCK PROTEIN, MITOCHONDRIAL"/>
    <property type="match status" value="1"/>
</dbReference>